<evidence type="ECO:0000259" key="11">
    <source>
        <dbReference type="PROSITE" id="PS50172"/>
    </source>
</evidence>
<sequence length="841" mass="94238">MEAAGAGTRAAARRRDRRLRAPATLKEQRDPQPGGRLPQRRWVRDRWANPAAPSRGRAVGPESMGVRPRPREARWELRAHDSNLRPPSPVSAAGPARRPSPHSSRHGQSLGTVMRPQQRARLGILAPWREASTSSSAKCVDRAFHPWRIEEAQEAVFREVVSFTPDPLPVRYYDKDTTKPISFYLSSLEELLAWTPNVEDSFNVALGPPECRQPPLSSSRPRTLMCHDMMGGYLDDKFIQGSATQNPYSFYHWQHIDIFVYFSHHTVTIPPVGWTNAAHRHGVCVLGTFITEWKEGERLCEAFLAGDERSYQAVARQLVLIAQFFRFDGWLINIENSLSLAAVGNVPHFLRYLTTQLHRQVPRGLVLWYDSVVSSGQLTWQDELNEHNRVFFDSCNGFFTNYNWREEHLERMLGQAGERLADVYVGVDVFARGNVVGGRFHTDKSLELIRKHGFSVALFAPGWVYECLEKGDFFQNQDKFWSLLERYLPTHSICSLPFVTSFCLGMGTRRVCYGQEEAVGPWYHLSAQEIQPLFGEHRLEGDGRGWVKMHCCLEDAWNGGSSLLIRGLIPPEVGNVSVRLFSLQVPVPPKVFLSMVYKLEGPSAVGVALELTTGDAGSCHVGDISALSAETSPRHSPRPLRVPPTKLAKWVGRCGQQLSGGWVQRCYEVNLRGCLLQALFVNFSRAPGSQEESFVCRLGEIQVVDANSLLTPLPQVQAVTVSQVRWQPAASEGESGPAGLRLSCTLHWAYRLPHARCFRIHCCRGSGGDAPCRGPSEPERPTLLGLAFVNRYRIVDLAVAPAEPGRDGRVEFLVEPIPKEGFLVPRAEWGRAAMLYSTPRT</sequence>
<dbReference type="AlphaFoldDB" id="A0A340XQH2"/>
<evidence type="ECO:0000256" key="4">
    <source>
        <dbReference type="ARBA" id="ARBA00022490"/>
    </source>
</evidence>
<evidence type="ECO:0000256" key="2">
    <source>
        <dbReference type="ARBA" id="ARBA00007849"/>
    </source>
</evidence>
<dbReference type="RefSeq" id="XP_007462452.1">
    <property type="nucleotide sequence ID" value="XM_007462390.1"/>
</dbReference>
<dbReference type="InterPro" id="IPR032979">
    <property type="entry name" value="ENGase"/>
</dbReference>
<feature type="region of interest" description="Disordered" evidence="10">
    <location>
        <begin position="1"/>
        <end position="117"/>
    </location>
</feature>
<dbReference type="InterPro" id="IPR057882">
    <property type="entry name" value="ENGase_C"/>
</dbReference>
<evidence type="ECO:0000256" key="1">
    <source>
        <dbReference type="ARBA" id="ARBA00004514"/>
    </source>
</evidence>
<proteinExistence type="inferred from homology"/>
<comment type="catalytic activity">
    <reaction evidence="7">
        <text>an N(4)-(oligosaccharide-(1-&gt;3)-[oligosaccharide-(1-&gt;6)]-beta-D-Man-(1-&gt;4)-beta-D-GlcNAc-(1-&gt;4)-alpha-D-GlcNAc)-L-asparaginyl-[protein] + H2O = an oligosaccharide-(1-&gt;3)-[oligosaccharide-(1-&gt;6)]-beta-D-Man-(1-&gt;4)-D-GlcNAc + N(4)-(N-acetyl-beta-D-glucosaminyl)-L-asparaginyl-[protein]</text>
        <dbReference type="Rhea" id="RHEA:73067"/>
        <dbReference type="Rhea" id="RHEA-COMP:12603"/>
        <dbReference type="Rhea" id="RHEA-COMP:18176"/>
        <dbReference type="ChEBI" id="CHEBI:15377"/>
        <dbReference type="ChEBI" id="CHEBI:132248"/>
        <dbReference type="ChEBI" id="CHEBI:192714"/>
        <dbReference type="ChEBI" id="CHEBI:192715"/>
        <dbReference type="EC" id="3.2.1.96"/>
    </reaction>
</comment>
<dbReference type="Pfam" id="PF03644">
    <property type="entry name" value="Glyco_hydro_85"/>
    <property type="match status" value="1"/>
</dbReference>
<dbReference type="InterPro" id="IPR001357">
    <property type="entry name" value="BRCT_dom"/>
</dbReference>
<organism evidence="12 13">
    <name type="scientific">Lipotes vexillifer</name>
    <name type="common">Yangtze river dolphin</name>
    <dbReference type="NCBI Taxonomy" id="118797"/>
    <lineage>
        <taxon>Eukaryota</taxon>
        <taxon>Metazoa</taxon>
        <taxon>Chordata</taxon>
        <taxon>Craniata</taxon>
        <taxon>Vertebrata</taxon>
        <taxon>Euteleostomi</taxon>
        <taxon>Mammalia</taxon>
        <taxon>Eutheria</taxon>
        <taxon>Laurasiatheria</taxon>
        <taxon>Artiodactyla</taxon>
        <taxon>Whippomorpha</taxon>
        <taxon>Cetacea</taxon>
        <taxon>Odontoceti</taxon>
        <taxon>Lipotidae</taxon>
        <taxon>Lipotes</taxon>
    </lineage>
</organism>
<dbReference type="PANTHER" id="PTHR13246">
    <property type="entry name" value="ENDO BETA N-ACETYLGLUCOSAMINIDASE"/>
    <property type="match status" value="1"/>
</dbReference>
<evidence type="ECO:0000313" key="13">
    <source>
        <dbReference type="RefSeq" id="XP_007462452.1"/>
    </source>
</evidence>
<dbReference type="FunCoup" id="A0A340XQH2">
    <property type="interactions" value="1022"/>
</dbReference>
<comment type="similarity">
    <text evidence="2">Belongs to the glycosyl hydrolase 85 family.</text>
</comment>
<dbReference type="OrthoDB" id="284473at2759"/>
<evidence type="ECO:0000313" key="12">
    <source>
        <dbReference type="Proteomes" id="UP000265300"/>
    </source>
</evidence>
<dbReference type="GO" id="GO:0005829">
    <property type="term" value="C:cytosol"/>
    <property type="evidence" value="ECO:0007669"/>
    <property type="project" value="UniProtKB-SubCell"/>
</dbReference>
<evidence type="ECO:0000256" key="3">
    <source>
        <dbReference type="ARBA" id="ARBA00012566"/>
    </source>
</evidence>
<evidence type="ECO:0000256" key="5">
    <source>
        <dbReference type="ARBA" id="ARBA00022801"/>
    </source>
</evidence>
<comment type="function">
    <text evidence="8">Endoglycosidase that releases N-glycans from glycoproteins by cleaving the beta-1,4-glycosidic bond in the N,N'-diacetylchitobiose core. Involved in the processing of free oligosaccharides in the cytosol.</text>
</comment>
<dbReference type="KEGG" id="lve:103079880"/>
<dbReference type="GeneID" id="103079880"/>
<dbReference type="PANTHER" id="PTHR13246:SF1">
    <property type="entry name" value="CYTOSOLIC ENDO-BETA-N-ACETYLGLUCOSAMINIDASE"/>
    <property type="match status" value="1"/>
</dbReference>
<evidence type="ECO:0000256" key="6">
    <source>
        <dbReference type="ARBA" id="ARBA00023295"/>
    </source>
</evidence>
<name>A0A340XQH2_LIPVE</name>
<evidence type="ECO:0000256" key="7">
    <source>
        <dbReference type="ARBA" id="ARBA00034414"/>
    </source>
</evidence>
<feature type="compositionally biased region" description="Basic and acidic residues" evidence="10">
    <location>
        <begin position="69"/>
        <end position="83"/>
    </location>
</feature>
<dbReference type="GO" id="GO:0033925">
    <property type="term" value="F:mannosyl-glycoprotein endo-beta-N-acetylglucosaminidase activity"/>
    <property type="evidence" value="ECO:0007669"/>
    <property type="project" value="UniProtKB-EC"/>
</dbReference>
<dbReference type="STRING" id="118797.A0A340XQH2"/>
<evidence type="ECO:0000256" key="10">
    <source>
        <dbReference type="SAM" id="MobiDB-lite"/>
    </source>
</evidence>
<feature type="domain" description="BRCT" evidence="11">
    <location>
        <begin position="387"/>
        <end position="481"/>
    </location>
</feature>
<keyword evidence="12" id="KW-1185">Reference proteome</keyword>
<dbReference type="EC" id="3.2.1.96" evidence="3"/>
<dbReference type="InParanoid" id="A0A340XQH2"/>
<evidence type="ECO:0000256" key="8">
    <source>
        <dbReference type="ARBA" id="ARBA00054935"/>
    </source>
</evidence>
<evidence type="ECO:0000256" key="9">
    <source>
        <dbReference type="ARBA" id="ARBA00072457"/>
    </source>
</evidence>
<dbReference type="CTD" id="64772"/>
<dbReference type="Proteomes" id="UP000265300">
    <property type="component" value="Unplaced"/>
</dbReference>
<dbReference type="Pfam" id="PF25529">
    <property type="entry name" value="Ig_ENGASE1_C"/>
    <property type="match status" value="1"/>
</dbReference>
<comment type="subcellular location">
    <subcellularLocation>
        <location evidence="1">Cytoplasm</location>
        <location evidence="1">Cytosol</location>
    </subcellularLocation>
</comment>
<feature type="compositionally biased region" description="Low complexity" evidence="10">
    <location>
        <begin position="1"/>
        <end position="10"/>
    </location>
</feature>
<dbReference type="Gene3D" id="2.60.120.260">
    <property type="entry name" value="Galactose-binding domain-like"/>
    <property type="match status" value="1"/>
</dbReference>
<reference evidence="13" key="1">
    <citation type="submission" date="2025-08" db="UniProtKB">
        <authorList>
            <consortium name="RefSeq"/>
        </authorList>
    </citation>
    <scope>IDENTIFICATION</scope>
</reference>
<feature type="compositionally biased region" description="Basic residues" evidence="10">
    <location>
        <begin position="11"/>
        <end position="20"/>
    </location>
</feature>
<keyword evidence="4" id="KW-0963">Cytoplasm</keyword>
<dbReference type="PROSITE" id="PS50172">
    <property type="entry name" value="BRCT"/>
    <property type="match status" value="1"/>
</dbReference>
<protein>
    <recommendedName>
        <fullName evidence="9">Cytosolic endo-beta-N-acetylglucosaminidase</fullName>
        <ecNumber evidence="3">3.2.1.96</ecNumber>
    </recommendedName>
</protein>
<keyword evidence="6" id="KW-0326">Glycosidase</keyword>
<dbReference type="InterPro" id="IPR005201">
    <property type="entry name" value="TIM_ENGase"/>
</dbReference>
<dbReference type="CDD" id="cd06547">
    <property type="entry name" value="GH85_ENGase"/>
    <property type="match status" value="1"/>
</dbReference>
<keyword evidence="5" id="KW-0378">Hydrolase</keyword>
<dbReference type="Gene3D" id="3.20.20.80">
    <property type="entry name" value="Glycosidases"/>
    <property type="match status" value="1"/>
</dbReference>
<dbReference type="FunFam" id="3.20.20.80:FF:000043">
    <property type="entry name" value="cytosolic endo-beta-N-acetylglucosaminidase"/>
    <property type="match status" value="1"/>
</dbReference>
<gene>
    <name evidence="13" type="primary">ENGASE</name>
</gene>
<accession>A0A340XQH2</accession>